<dbReference type="Gene3D" id="3.30.40.10">
    <property type="entry name" value="Zinc/RING finger domain, C3HC4 (zinc finger)"/>
    <property type="match status" value="1"/>
</dbReference>
<accession>A0A6C0KZV7</accession>
<dbReference type="InterPro" id="IPR001841">
    <property type="entry name" value="Znf_RING"/>
</dbReference>
<reference evidence="2" key="1">
    <citation type="journal article" date="2020" name="Nature">
        <title>Giant virus diversity and host interactions through global metagenomics.</title>
        <authorList>
            <person name="Schulz F."/>
            <person name="Roux S."/>
            <person name="Paez-Espino D."/>
            <person name="Jungbluth S."/>
            <person name="Walsh D.A."/>
            <person name="Denef V.J."/>
            <person name="McMahon K.D."/>
            <person name="Konstantinidis K.T."/>
            <person name="Eloe-Fadrosh E.A."/>
            <person name="Kyrpides N.C."/>
            <person name="Woyke T."/>
        </authorList>
    </citation>
    <scope>NUCLEOTIDE SEQUENCE</scope>
    <source>
        <strain evidence="2">GVMAG-S-ERX555907-94</strain>
    </source>
</reference>
<dbReference type="EMBL" id="MN741031">
    <property type="protein sequence ID" value="QHU23525.1"/>
    <property type="molecule type" value="Genomic_DNA"/>
</dbReference>
<dbReference type="InterPro" id="IPR013083">
    <property type="entry name" value="Znf_RING/FYVE/PHD"/>
</dbReference>
<organism evidence="2">
    <name type="scientific">viral metagenome</name>
    <dbReference type="NCBI Taxonomy" id="1070528"/>
    <lineage>
        <taxon>unclassified sequences</taxon>
        <taxon>metagenomes</taxon>
        <taxon>organismal metagenomes</taxon>
    </lineage>
</organism>
<dbReference type="PROSITE" id="PS50089">
    <property type="entry name" value="ZF_RING_2"/>
    <property type="match status" value="1"/>
</dbReference>
<dbReference type="AlphaFoldDB" id="A0A6C0KZV7"/>
<dbReference type="SUPFAM" id="SSF57850">
    <property type="entry name" value="RING/U-box"/>
    <property type="match status" value="1"/>
</dbReference>
<feature type="domain" description="RING-type" evidence="1">
    <location>
        <begin position="5"/>
        <end position="50"/>
    </location>
</feature>
<dbReference type="Pfam" id="PF13639">
    <property type="entry name" value="zf-RING_2"/>
    <property type="match status" value="1"/>
</dbReference>
<protein>
    <recommendedName>
        <fullName evidence="1">RING-type domain-containing protein</fullName>
    </recommendedName>
</protein>
<sequence>METECAICLSNIDKNHIIKKLSCGHCFHYRCFTRIVFRSENMYIPCPLCRKINIDVTKPLNDAKRNIQLLCSQKVGKERCICTTKKGTLCKNKSRILNYGMCYQHNKEILHTDMYPLMVTYMMMILSQRSKWSTKIIYFDIGKKLLIHRFNKHSAIEELMNCFYEYFSVNKNHTLMEIYDYYQLKKPSDEWLNYCSGKHILI</sequence>
<name>A0A6C0KZV7_9ZZZZ</name>
<dbReference type="SMART" id="SM00184">
    <property type="entry name" value="RING"/>
    <property type="match status" value="1"/>
</dbReference>
<proteinExistence type="predicted"/>
<evidence type="ECO:0000259" key="1">
    <source>
        <dbReference type="PROSITE" id="PS50089"/>
    </source>
</evidence>
<evidence type="ECO:0000313" key="2">
    <source>
        <dbReference type="EMBL" id="QHU23525.1"/>
    </source>
</evidence>